<keyword evidence="2" id="KW-1185">Reference proteome</keyword>
<dbReference type="RefSeq" id="YP_009112576.1">
    <property type="nucleotide sequence ID" value="NC_025960.1"/>
</dbReference>
<protein>
    <submittedName>
        <fullName evidence="1">Asb015</fullName>
    </submittedName>
</protein>
<evidence type="ECO:0000313" key="2">
    <source>
        <dbReference type="Proteomes" id="UP000202327"/>
    </source>
</evidence>
<name>A0A0A7KR40_9ABAC</name>
<proteinExistence type="predicted"/>
<sequence length="57" mass="6807">MKFVLIVQTVCLQAMNYCSAFQLQHLYTAQVLSNLKIMHYYQIKQPQQHNCKDKNFI</sequence>
<organism evidence="1 2">
    <name type="scientific">Agrotis segetum nucleopolyhedrovirus B</name>
    <dbReference type="NCBI Taxonomy" id="1580580"/>
    <lineage>
        <taxon>Viruses</taxon>
        <taxon>Viruses incertae sedis</taxon>
        <taxon>Naldaviricetes</taxon>
        <taxon>Lefavirales</taxon>
        <taxon>Baculoviridae</taxon>
        <taxon>Alphabaculovirus</taxon>
        <taxon>Alphabaculovirus alteragsegetum</taxon>
    </lineage>
</organism>
<dbReference type="KEGG" id="vg:22619605"/>
<reference evidence="1 2" key="1">
    <citation type="journal article" date="2015" name="Virus Genes">
        <title>The genome sequence of Agrotis segetum nucleopolyhedrovirus B (AgseNPV-B) reveals a new baculovirus species within the Agrotis baculovirus complex.</title>
        <authorList>
            <person name="Wennmann J.T."/>
            <person name="Gueli Alletti G."/>
            <person name="Jehle J.A."/>
        </authorList>
    </citation>
    <scope>NUCLEOTIDE SEQUENCE [LARGE SCALE GENOMIC DNA]</scope>
    <source>
        <strain evidence="1">English</strain>
    </source>
</reference>
<dbReference type="EMBL" id="KM102981">
    <property type="protein sequence ID" value="AIZ48573.1"/>
    <property type="molecule type" value="Genomic_DNA"/>
</dbReference>
<accession>A0A0A7KR40</accession>
<dbReference type="GeneID" id="22619605"/>
<dbReference type="Proteomes" id="UP000202327">
    <property type="component" value="Segment"/>
</dbReference>
<evidence type="ECO:0000313" key="1">
    <source>
        <dbReference type="EMBL" id="AIZ48573.1"/>
    </source>
</evidence>